<organism evidence="3 4">
    <name type="scientific">Demequina zhanjiangensis</name>
    <dbReference type="NCBI Taxonomy" id="3051659"/>
    <lineage>
        <taxon>Bacteria</taxon>
        <taxon>Bacillati</taxon>
        <taxon>Actinomycetota</taxon>
        <taxon>Actinomycetes</taxon>
        <taxon>Micrococcales</taxon>
        <taxon>Demequinaceae</taxon>
        <taxon>Demequina</taxon>
    </lineage>
</organism>
<name>A0ABT8G1H3_9MICO</name>
<sequence>MDFDSTYRLVTPTEDRKREVNDLLGFAFAEGVAAGDEAASDSWLPWRRTRVVEEIATGRYRGTYSAFDNPTVVPGGARIPNLGLTIVGVHAAHRRRGLLTRMIADHFAVAKEQGAIMSTLWAAEQGIYGRFGYGMVSEVAELSVGRGVELAEVEGSEELSVEIETLIPGEHGPLMAAVVAGMTRPGSALMDEEVLRWHTSDAVHGRGEKEPRRVVIVRDGDTPVAAAAFRRQSKWEGGVPGDVVHVGFHGALSPAAERRLWSVLTSIDLSAKVEAENFTLDHPLLRLIGPHRGVVKHVYDGIWARLLDVKACLEARSYGADASVTFALTDTVLPENAGVWRLTTAADGDGALERSDVAPDEADLDLTIQQLSSLYLGGVTLASLYDAGQVRERRPGAVTELSRALQGDVLPAGNFHF</sequence>
<dbReference type="InterPro" id="IPR025559">
    <property type="entry name" value="Eis_dom"/>
</dbReference>
<dbReference type="InterPro" id="IPR051554">
    <property type="entry name" value="Acetyltransferase_Eis"/>
</dbReference>
<dbReference type="PANTHER" id="PTHR37817:SF1">
    <property type="entry name" value="N-ACETYLTRANSFERASE EIS"/>
    <property type="match status" value="1"/>
</dbReference>
<dbReference type="EC" id="2.3.1.-" evidence="3"/>
<accession>A0ABT8G1H3</accession>
<dbReference type="InterPro" id="IPR036527">
    <property type="entry name" value="SCP2_sterol-bd_dom_sf"/>
</dbReference>
<dbReference type="PANTHER" id="PTHR37817">
    <property type="entry name" value="N-ACETYLTRANSFERASE EIS"/>
    <property type="match status" value="1"/>
</dbReference>
<dbReference type="Proteomes" id="UP001172738">
    <property type="component" value="Unassembled WGS sequence"/>
</dbReference>
<dbReference type="GO" id="GO:0016746">
    <property type="term" value="F:acyltransferase activity"/>
    <property type="evidence" value="ECO:0007669"/>
    <property type="project" value="UniProtKB-KW"/>
</dbReference>
<feature type="domain" description="Eis-like acetyltransferase" evidence="2">
    <location>
        <begin position="197"/>
        <end position="294"/>
    </location>
</feature>
<evidence type="ECO:0000313" key="3">
    <source>
        <dbReference type="EMBL" id="MDN4472994.1"/>
    </source>
</evidence>
<dbReference type="SUPFAM" id="SSF55718">
    <property type="entry name" value="SCP-like"/>
    <property type="match status" value="1"/>
</dbReference>
<dbReference type="Pfam" id="PF17668">
    <property type="entry name" value="Acetyltransf_17"/>
    <property type="match status" value="1"/>
</dbReference>
<evidence type="ECO:0000313" key="4">
    <source>
        <dbReference type="Proteomes" id="UP001172738"/>
    </source>
</evidence>
<dbReference type="InterPro" id="IPR041380">
    <property type="entry name" value="Acetyltransf_17"/>
</dbReference>
<evidence type="ECO:0000259" key="1">
    <source>
        <dbReference type="Pfam" id="PF13530"/>
    </source>
</evidence>
<feature type="domain" description="Enhanced intracellular survival protein" evidence="1">
    <location>
        <begin position="309"/>
        <end position="405"/>
    </location>
</feature>
<proteinExistence type="predicted"/>
<evidence type="ECO:0000259" key="2">
    <source>
        <dbReference type="Pfam" id="PF17668"/>
    </source>
</evidence>
<gene>
    <name evidence="3" type="ORF">QQX04_08335</name>
</gene>
<dbReference type="NCBIfam" id="NF002367">
    <property type="entry name" value="PRK01346.1-4"/>
    <property type="match status" value="1"/>
</dbReference>
<keyword evidence="4" id="KW-1185">Reference proteome</keyword>
<reference evidence="3" key="1">
    <citation type="submission" date="2023-06" db="EMBL/GenBank/DDBJ databases">
        <title>SYSU T00b26.</title>
        <authorList>
            <person name="Gao L."/>
            <person name="Fang B.-Z."/>
            <person name="Li W.-J."/>
        </authorList>
    </citation>
    <scope>NUCLEOTIDE SEQUENCE</scope>
    <source>
        <strain evidence="3">SYSU T00b26</strain>
    </source>
</reference>
<dbReference type="Gene3D" id="3.30.1050.10">
    <property type="entry name" value="SCP2 sterol-binding domain"/>
    <property type="match status" value="1"/>
</dbReference>
<dbReference type="InterPro" id="IPR016181">
    <property type="entry name" value="Acyl_CoA_acyltransferase"/>
</dbReference>
<keyword evidence="3" id="KW-0808">Transferase</keyword>
<dbReference type="Gene3D" id="3.40.630.30">
    <property type="match status" value="2"/>
</dbReference>
<comment type="caution">
    <text evidence="3">The sequence shown here is derived from an EMBL/GenBank/DDBJ whole genome shotgun (WGS) entry which is preliminary data.</text>
</comment>
<dbReference type="RefSeq" id="WP_301128091.1">
    <property type="nucleotide sequence ID" value="NZ_JAUHPV010000004.1"/>
</dbReference>
<dbReference type="Pfam" id="PF13530">
    <property type="entry name" value="SCP2_2"/>
    <property type="match status" value="1"/>
</dbReference>
<dbReference type="SUPFAM" id="SSF55729">
    <property type="entry name" value="Acyl-CoA N-acyltransferases (Nat)"/>
    <property type="match status" value="1"/>
</dbReference>
<dbReference type="Pfam" id="PF13527">
    <property type="entry name" value="Acetyltransf_9"/>
    <property type="match status" value="1"/>
</dbReference>
<keyword evidence="3" id="KW-0012">Acyltransferase</keyword>
<dbReference type="EMBL" id="JAUHPV010000004">
    <property type="protein sequence ID" value="MDN4472994.1"/>
    <property type="molecule type" value="Genomic_DNA"/>
</dbReference>
<protein>
    <submittedName>
        <fullName evidence="3">GNAT family N-acetyltransferase</fullName>
        <ecNumber evidence="3">2.3.1.-</ecNumber>
    </submittedName>
</protein>